<evidence type="ECO:0000259" key="7">
    <source>
        <dbReference type="PROSITE" id="PS51293"/>
    </source>
</evidence>
<dbReference type="InterPro" id="IPR001005">
    <property type="entry name" value="SANT/Myb"/>
</dbReference>
<feature type="domain" description="HTH myb-type" evidence="8">
    <location>
        <begin position="35"/>
        <end position="82"/>
    </location>
</feature>
<dbReference type="PANTHER" id="PTHR12802">
    <property type="entry name" value="SWI/SNF COMPLEX-RELATED"/>
    <property type="match status" value="1"/>
</dbReference>
<dbReference type="PROSITE" id="PS51294">
    <property type="entry name" value="HTH_MYB"/>
    <property type="match status" value="1"/>
</dbReference>
<dbReference type="SUPFAM" id="SSF46689">
    <property type="entry name" value="Homeodomain-like"/>
    <property type="match status" value="1"/>
</dbReference>
<dbReference type="GO" id="GO:0003677">
    <property type="term" value="F:DNA binding"/>
    <property type="evidence" value="ECO:0007669"/>
    <property type="project" value="UniProtKB-KW"/>
</dbReference>
<evidence type="ECO:0000256" key="5">
    <source>
        <dbReference type="SAM" id="MobiDB-lite"/>
    </source>
</evidence>
<keyword evidence="3" id="KW-0804">Transcription</keyword>
<dbReference type="PANTHER" id="PTHR12802:SF155">
    <property type="entry name" value="DEUBIQUITINASE MYSM1"/>
    <property type="match status" value="1"/>
</dbReference>
<dbReference type="InterPro" id="IPR017930">
    <property type="entry name" value="Myb_dom"/>
</dbReference>
<feature type="region of interest" description="Disordered" evidence="5">
    <location>
        <begin position="1"/>
        <end position="25"/>
    </location>
</feature>
<dbReference type="PROSITE" id="PS50090">
    <property type="entry name" value="MYB_LIKE"/>
    <property type="match status" value="1"/>
</dbReference>
<evidence type="ECO:0000256" key="4">
    <source>
        <dbReference type="ARBA" id="ARBA00023242"/>
    </source>
</evidence>
<dbReference type="Gene3D" id="1.10.10.60">
    <property type="entry name" value="Homeodomain-like"/>
    <property type="match status" value="1"/>
</dbReference>
<dbReference type="InterPro" id="IPR006447">
    <property type="entry name" value="Myb_dom_plants"/>
</dbReference>
<evidence type="ECO:0000259" key="6">
    <source>
        <dbReference type="PROSITE" id="PS50090"/>
    </source>
</evidence>
<evidence type="ECO:0000256" key="1">
    <source>
        <dbReference type="ARBA" id="ARBA00023015"/>
    </source>
</evidence>
<protein>
    <submittedName>
        <fullName evidence="9">MYB transcription factor 2</fullName>
    </submittedName>
</protein>
<feature type="domain" description="SANT" evidence="7">
    <location>
        <begin position="31"/>
        <end position="82"/>
    </location>
</feature>
<keyword evidence="1" id="KW-0805">Transcription regulation</keyword>
<feature type="compositionally biased region" description="Basic residues" evidence="5">
    <location>
        <begin position="264"/>
        <end position="274"/>
    </location>
</feature>
<name>Q5IFN9_OSTTA</name>
<dbReference type="SMART" id="SM00717">
    <property type="entry name" value="SANT"/>
    <property type="match status" value="1"/>
</dbReference>
<evidence type="ECO:0000259" key="8">
    <source>
        <dbReference type="PROSITE" id="PS51294"/>
    </source>
</evidence>
<dbReference type="InterPro" id="IPR017884">
    <property type="entry name" value="SANT_dom"/>
</dbReference>
<accession>Q5IFN9</accession>
<dbReference type="Pfam" id="PF00249">
    <property type="entry name" value="Myb_DNA-binding"/>
    <property type="match status" value="1"/>
</dbReference>
<organism evidence="9">
    <name type="scientific">Ostreococcus tauri</name>
    <name type="common">Marine green alga</name>
    <dbReference type="NCBI Taxonomy" id="70448"/>
    <lineage>
        <taxon>Eukaryota</taxon>
        <taxon>Viridiplantae</taxon>
        <taxon>Chlorophyta</taxon>
        <taxon>Mamiellophyceae</taxon>
        <taxon>Mamiellales</taxon>
        <taxon>Bathycoccaceae</taxon>
        <taxon>Ostreococcus</taxon>
    </lineage>
</organism>
<proteinExistence type="predicted"/>
<dbReference type="NCBIfam" id="TIGR01557">
    <property type="entry name" value="myb_SHAQKYF"/>
    <property type="match status" value="1"/>
</dbReference>
<dbReference type="InterPro" id="IPR009057">
    <property type="entry name" value="Homeodomain-like_sf"/>
</dbReference>
<evidence type="ECO:0000313" key="9">
    <source>
        <dbReference type="EMBL" id="AAU14272.1"/>
    </source>
</evidence>
<dbReference type="AlphaFoldDB" id="Q5IFN9"/>
<sequence>MSTATSISPARFEDEVKDAAKKPRKPYVRANAPTTWTANEHERFVEAIRLHQRDWRAVTAHVRTKTPTQIRSHAQKYFAKLRRDASGEAPPRTRGRRVDLSRLAVKLHADARGRTEAMRVRVERTSDGSFVDRARGAYRRAARDRAETPNLSAVYGFLAAFFDVDPTTCDDDNRRRAHAEASARLDALRARDRGAALDVLANLRRIRESSASRSATDAMVAVNLHAAVAAVDAERACEDEEGSSGAILSGDDATSRTSGERASPRRSHRQGRARAFTVRRKCALGRCACEPYASMRKMCFTRDSTIAFSTPRDAATAHSRASRSTPRMRRARAIDHARRALGALVNAHERRAVRSRHVFAVRRRWAIDE</sequence>
<evidence type="ECO:0000256" key="2">
    <source>
        <dbReference type="ARBA" id="ARBA00023125"/>
    </source>
</evidence>
<evidence type="ECO:0000256" key="3">
    <source>
        <dbReference type="ARBA" id="ARBA00023163"/>
    </source>
</evidence>
<dbReference type="PROSITE" id="PS51293">
    <property type="entry name" value="SANT"/>
    <property type="match status" value="1"/>
</dbReference>
<feature type="region of interest" description="Disordered" evidence="5">
    <location>
        <begin position="240"/>
        <end position="274"/>
    </location>
</feature>
<keyword evidence="2" id="KW-0238">DNA-binding</keyword>
<reference evidence="9" key="1">
    <citation type="submission" date="2004-08" db="EMBL/GenBank/DDBJ databases">
        <authorList>
            <person name="Bouget F.-Y."/>
            <person name="Schwartz C."/>
            <person name="Camasses A."/>
            <person name="Corellou F."/>
            <person name="de Oliveira Manes C.M."/>
            <person name="Moulanger M."/>
            <person name="Ferraz C."/>
            <person name="Demaille J."/>
            <person name="Moreau H."/>
            <person name="Derelle E."/>
            <person name="Delseny M."/>
            <person name="Cooke R."/>
            <person name="Rombault S."/>
        </authorList>
    </citation>
    <scope>NUCLEOTIDE SEQUENCE</scope>
</reference>
<keyword evidence="4" id="KW-0539">Nucleus</keyword>
<dbReference type="CDD" id="cd00167">
    <property type="entry name" value="SANT"/>
    <property type="match status" value="1"/>
</dbReference>
<feature type="domain" description="Myb-like" evidence="6">
    <location>
        <begin position="36"/>
        <end position="78"/>
    </location>
</feature>
<feature type="compositionally biased region" description="Basic and acidic residues" evidence="5">
    <location>
        <begin position="11"/>
        <end position="21"/>
    </location>
</feature>
<dbReference type="EMBL" id="AY740077">
    <property type="protein sequence ID" value="AAU14272.1"/>
    <property type="molecule type" value="Genomic_DNA"/>
</dbReference>